<keyword evidence="12" id="KW-0325">Glycoprotein</keyword>
<dbReference type="PANTHER" id="PTHR22722">
    <property type="entry name" value="LOW-DENSITY LIPOPROTEIN RECEPTOR-RELATED PROTEIN 2-RELATED"/>
    <property type="match status" value="1"/>
</dbReference>
<feature type="disulfide bond" evidence="13">
    <location>
        <begin position="14"/>
        <end position="29"/>
    </location>
</feature>
<feature type="disulfide bond" evidence="13">
    <location>
        <begin position="101"/>
        <end position="116"/>
    </location>
</feature>
<dbReference type="OrthoDB" id="9988974at2759"/>
<dbReference type="InterPro" id="IPR051221">
    <property type="entry name" value="LDLR-related"/>
</dbReference>
<dbReference type="SUPFAM" id="SSF57424">
    <property type="entry name" value="LDL receptor-like module"/>
    <property type="match status" value="3"/>
</dbReference>
<keyword evidence="11" id="KW-0675">Receptor</keyword>
<reference evidence="14 15" key="1">
    <citation type="journal article" date="2014" name="Genome Biol. Evol.">
        <title>The genome of the myxosporean Thelohanellus kitauei shows adaptations to nutrient acquisition within its fish host.</title>
        <authorList>
            <person name="Yang Y."/>
            <person name="Xiong J."/>
            <person name="Zhou Z."/>
            <person name="Huo F."/>
            <person name="Miao W."/>
            <person name="Ran C."/>
            <person name="Liu Y."/>
            <person name="Zhang J."/>
            <person name="Feng J."/>
            <person name="Wang M."/>
            <person name="Wang M."/>
            <person name="Wang L."/>
            <person name="Yao B."/>
        </authorList>
    </citation>
    <scope>NUCLEOTIDE SEQUENCE [LARGE SCALE GENOMIC DNA]</scope>
    <source>
        <strain evidence="14">Wuqing</strain>
    </source>
</reference>
<keyword evidence="7" id="KW-0106">Calcium</keyword>
<keyword evidence="2" id="KW-0245">EGF-like domain</keyword>
<dbReference type="GO" id="GO:0005886">
    <property type="term" value="C:plasma membrane"/>
    <property type="evidence" value="ECO:0007669"/>
    <property type="project" value="TreeGrafter"/>
</dbReference>
<keyword evidence="3" id="KW-0254">Endocytosis</keyword>
<evidence type="ECO:0000313" key="15">
    <source>
        <dbReference type="Proteomes" id="UP000031668"/>
    </source>
</evidence>
<keyword evidence="5" id="KW-0732">Signal</keyword>
<comment type="caution">
    <text evidence="14">The sequence shown here is derived from an EMBL/GenBank/DDBJ whole genome shotgun (WGS) entry which is preliminary data.</text>
</comment>
<feature type="disulfide bond" evidence="13">
    <location>
        <begin position="53"/>
        <end position="68"/>
    </location>
</feature>
<dbReference type="Proteomes" id="UP000031668">
    <property type="component" value="Unassembled WGS sequence"/>
</dbReference>
<evidence type="ECO:0000256" key="5">
    <source>
        <dbReference type="ARBA" id="ARBA00022729"/>
    </source>
</evidence>
<dbReference type="PRINTS" id="PR00261">
    <property type="entry name" value="LDLRECEPTOR"/>
</dbReference>
<protein>
    <submittedName>
        <fullName evidence="14">Suppressor of tumorigenicity 14 protein</fullName>
    </submittedName>
</protein>
<dbReference type="GO" id="GO:0006897">
    <property type="term" value="P:endocytosis"/>
    <property type="evidence" value="ECO:0007669"/>
    <property type="project" value="UniProtKB-KW"/>
</dbReference>
<evidence type="ECO:0000256" key="8">
    <source>
        <dbReference type="ARBA" id="ARBA00022989"/>
    </source>
</evidence>
<evidence type="ECO:0000313" key="14">
    <source>
        <dbReference type="EMBL" id="KII65007.1"/>
    </source>
</evidence>
<dbReference type="Gene3D" id="4.10.1220.10">
    <property type="entry name" value="EGF-type module"/>
    <property type="match status" value="1"/>
</dbReference>
<dbReference type="Gene3D" id="4.10.400.10">
    <property type="entry name" value="Low-density Lipoprotein Receptor"/>
    <property type="match status" value="2"/>
</dbReference>
<dbReference type="PROSITE" id="PS01209">
    <property type="entry name" value="LDLRA_1"/>
    <property type="match status" value="1"/>
</dbReference>
<evidence type="ECO:0000256" key="4">
    <source>
        <dbReference type="ARBA" id="ARBA00022692"/>
    </source>
</evidence>
<keyword evidence="10 13" id="KW-1015">Disulfide bond</keyword>
<keyword evidence="8" id="KW-1133">Transmembrane helix</keyword>
<evidence type="ECO:0000256" key="3">
    <source>
        <dbReference type="ARBA" id="ARBA00022583"/>
    </source>
</evidence>
<dbReference type="Pfam" id="PF00057">
    <property type="entry name" value="Ldl_recept_a"/>
    <property type="match status" value="2"/>
</dbReference>
<name>A0A0C2MTG4_THEKT</name>
<evidence type="ECO:0000256" key="2">
    <source>
        <dbReference type="ARBA" id="ARBA00022536"/>
    </source>
</evidence>
<evidence type="ECO:0000256" key="13">
    <source>
        <dbReference type="PROSITE-ProRule" id="PRU00124"/>
    </source>
</evidence>
<dbReference type="InterPro" id="IPR036055">
    <property type="entry name" value="LDL_receptor-like_sf"/>
</dbReference>
<dbReference type="AlphaFoldDB" id="A0A0C2MTG4"/>
<keyword evidence="6" id="KW-0677">Repeat</keyword>
<dbReference type="CDD" id="cd00112">
    <property type="entry name" value="LDLa"/>
    <property type="match status" value="2"/>
</dbReference>
<sequence length="122" mass="13680">MCPNKRCLNQIHRCDGVENCRDGSDELNCTKKCENRQLFCEIDNKCLSFDQICDGTKDCTDGKDEADCKHGTLMTIKVVPRCREGSFECLNQICISSQKVCDGINDCGDNSDEQDCISQLII</sequence>
<feature type="disulfide bond" evidence="13">
    <location>
        <begin position="89"/>
        <end position="107"/>
    </location>
</feature>
<evidence type="ECO:0000256" key="7">
    <source>
        <dbReference type="ARBA" id="ARBA00022837"/>
    </source>
</evidence>
<evidence type="ECO:0000256" key="11">
    <source>
        <dbReference type="ARBA" id="ARBA00023170"/>
    </source>
</evidence>
<keyword evidence="15" id="KW-1185">Reference proteome</keyword>
<organism evidence="14 15">
    <name type="scientific">Thelohanellus kitauei</name>
    <name type="common">Myxosporean</name>
    <dbReference type="NCBI Taxonomy" id="669202"/>
    <lineage>
        <taxon>Eukaryota</taxon>
        <taxon>Metazoa</taxon>
        <taxon>Cnidaria</taxon>
        <taxon>Myxozoa</taxon>
        <taxon>Myxosporea</taxon>
        <taxon>Bivalvulida</taxon>
        <taxon>Platysporina</taxon>
        <taxon>Myxobolidae</taxon>
        <taxon>Thelohanellus</taxon>
    </lineage>
</organism>
<evidence type="ECO:0000256" key="9">
    <source>
        <dbReference type="ARBA" id="ARBA00023136"/>
    </source>
</evidence>
<feature type="disulfide bond" evidence="13">
    <location>
        <begin position="82"/>
        <end position="94"/>
    </location>
</feature>
<proteinExistence type="predicted"/>
<comment type="caution">
    <text evidence="13">Lacks conserved residue(s) required for the propagation of feature annotation.</text>
</comment>
<feature type="disulfide bond" evidence="13">
    <location>
        <begin position="2"/>
        <end position="20"/>
    </location>
</feature>
<dbReference type="PROSITE" id="PS50068">
    <property type="entry name" value="LDLRA_2"/>
    <property type="match status" value="3"/>
</dbReference>
<dbReference type="EMBL" id="JWZT01004047">
    <property type="protein sequence ID" value="KII65007.1"/>
    <property type="molecule type" value="Genomic_DNA"/>
</dbReference>
<keyword evidence="4" id="KW-0812">Transmembrane</keyword>
<comment type="subcellular location">
    <subcellularLocation>
        <location evidence="1">Membrane</location>
        <topology evidence="1">Single-pass type I membrane protein</topology>
    </subcellularLocation>
</comment>
<accession>A0A0C2MTG4</accession>
<dbReference type="SMART" id="SM00192">
    <property type="entry name" value="LDLa"/>
    <property type="match status" value="3"/>
</dbReference>
<evidence type="ECO:0000256" key="6">
    <source>
        <dbReference type="ARBA" id="ARBA00022737"/>
    </source>
</evidence>
<dbReference type="GO" id="GO:0043235">
    <property type="term" value="C:receptor complex"/>
    <property type="evidence" value="ECO:0007669"/>
    <property type="project" value="TreeGrafter"/>
</dbReference>
<dbReference type="InterPro" id="IPR023415">
    <property type="entry name" value="LDLR_class-A_CS"/>
</dbReference>
<dbReference type="FunFam" id="4.10.400.10:FF:000009">
    <property type="entry name" value="Low-density lipoprotein receptor-related protein 1"/>
    <property type="match status" value="1"/>
</dbReference>
<evidence type="ECO:0000256" key="10">
    <source>
        <dbReference type="ARBA" id="ARBA00023157"/>
    </source>
</evidence>
<dbReference type="InterPro" id="IPR002172">
    <property type="entry name" value="LDrepeatLR_classA_rpt"/>
</dbReference>
<keyword evidence="9" id="KW-0472">Membrane</keyword>
<evidence type="ECO:0000256" key="1">
    <source>
        <dbReference type="ARBA" id="ARBA00004479"/>
    </source>
</evidence>
<gene>
    <name evidence="14" type="ORF">RF11_05984</name>
</gene>
<evidence type="ECO:0000256" key="12">
    <source>
        <dbReference type="ARBA" id="ARBA00023180"/>
    </source>
</evidence>
<dbReference type="OMA" id="QICISSQ"/>